<reference evidence="4" key="1">
    <citation type="submission" date="2018-09" db="EMBL/GenBank/DDBJ databases">
        <title>The complete genome of Acinetobacter sp. strain WCHAc010005.</title>
        <authorList>
            <person name="Hu Y."/>
            <person name="Long H."/>
            <person name="Feng Y."/>
            <person name="Zong Z."/>
        </authorList>
    </citation>
    <scope>NUCLEOTIDE SEQUENCE [LARGE SCALE GENOMIC DNA]</scope>
    <source>
        <strain evidence="4">WCHAc010005</strain>
    </source>
</reference>
<evidence type="ECO:0000259" key="2">
    <source>
        <dbReference type="Pfam" id="PF18623"/>
    </source>
</evidence>
<proteinExistence type="predicted"/>
<dbReference type="KEGG" id="achi:CDG60_01190"/>
<evidence type="ECO:0000313" key="4">
    <source>
        <dbReference type="Proteomes" id="UP000263753"/>
    </source>
</evidence>
<dbReference type="EMBL" id="CP032134">
    <property type="protein sequence ID" value="AXY55342.1"/>
    <property type="molecule type" value="Genomic_DNA"/>
</dbReference>
<dbReference type="AlphaFoldDB" id="A0A3B7LRE0"/>
<dbReference type="InterPro" id="IPR041419">
    <property type="entry name" value="TnsE_C"/>
</dbReference>
<dbReference type="Pfam" id="PF18623">
    <property type="entry name" value="TnsE_C"/>
    <property type="match status" value="1"/>
</dbReference>
<feature type="domain" description="TnsE C-terminal" evidence="2">
    <location>
        <begin position="383"/>
        <end position="525"/>
    </location>
</feature>
<feature type="region of interest" description="Disordered" evidence="1">
    <location>
        <begin position="330"/>
        <end position="368"/>
    </location>
</feature>
<protein>
    <recommendedName>
        <fullName evidence="2">TnsE C-terminal domain-containing protein</fullName>
    </recommendedName>
</protein>
<dbReference type="Proteomes" id="UP000263753">
    <property type="component" value="Chromosome"/>
</dbReference>
<organism evidence="3 4">
    <name type="scientific">Acinetobacter chinensis</name>
    <dbReference type="NCBI Taxonomy" id="2004650"/>
    <lineage>
        <taxon>Bacteria</taxon>
        <taxon>Pseudomonadati</taxon>
        <taxon>Pseudomonadota</taxon>
        <taxon>Gammaproteobacteria</taxon>
        <taxon>Moraxellales</taxon>
        <taxon>Moraxellaceae</taxon>
        <taxon>Acinetobacter</taxon>
    </lineage>
</organism>
<dbReference type="RefSeq" id="WP_087512958.1">
    <property type="nucleotide sequence ID" value="NZ_CP032134.1"/>
</dbReference>
<evidence type="ECO:0000313" key="3">
    <source>
        <dbReference type="EMBL" id="AXY55342.1"/>
    </source>
</evidence>
<accession>A0A3B7LRE0</accession>
<gene>
    <name evidence="3" type="ORF">CDG60_01190</name>
</gene>
<name>A0A3B7LRE0_9GAMM</name>
<evidence type="ECO:0000256" key="1">
    <source>
        <dbReference type="SAM" id="MobiDB-lite"/>
    </source>
</evidence>
<sequence>MTARINNFDHNVTVTHIGGLFKGSRSKIWSINLQCSPKQEKKFTNFSNSAMLIRGKKINCSERQLSQPNLAITLTNQDVLTPSYLKDFDELSTDSKLAYFEGIQTSFVIERPNQTTIHLPQFELARTLFLINSYFCRASLSTTTIQHEFEVIQNDKENLIVFLENNTMPLKLVNQKGTQSLLAWLLLDPNAKQSFESISRYFNTQLKDENGWKKWIFQFDPPSMKGWTLHFRGRYNTSRDAFLVEEIVGIEIDTDIPTNITFSHPSFIQIKTEGQQSGQGYKPEYSDSLGSTIEDDATASIEQGIRVLNANESWVSFIKPLEITKKGKIKLTGQRAKDDSNDDESGSGNLVSTDEANSAGDLPAADVGGKKDYTNYDQKYAQRYNDLNSLIEILQSEHQCTLYESMTHELIKVGRSECHKIGDNMRRTIKFVHLVQKGKDFLLIELDTSDGIKSISTKLIHLTTDDWKFYLDDIKKHLVAKSLSWPNELFNDVFGENSHTYIIHPRFSLQENCSRESVNNWAMRIMNGLRDLA</sequence>